<evidence type="ECO:0008006" key="4">
    <source>
        <dbReference type="Google" id="ProtNLM"/>
    </source>
</evidence>
<evidence type="ECO:0000313" key="2">
    <source>
        <dbReference type="EMBL" id="GAA4459167.1"/>
    </source>
</evidence>
<reference evidence="3" key="1">
    <citation type="journal article" date="2019" name="Int. J. Syst. Evol. Microbiol.">
        <title>The Global Catalogue of Microorganisms (GCM) 10K type strain sequencing project: providing services to taxonomists for standard genome sequencing and annotation.</title>
        <authorList>
            <consortium name="The Broad Institute Genomics Platform"/>
            <consortium name="The Broad Institute Genome Sequencing Center for Infectious Disease"/>
            <person name="Wu L."/>
            <person name="Ma J."/>
        </authorList>
    </citation>
    <scope>NUCLEOTIDE SEQUENCE [LARGE SCALE GENOMIC DNA]</scope>
    <source>
        <strain evidence="3">JCM 17927</strain>
    </source>
</reference>
<dbReference type="Proteomes" id="UP001501175">
    <property type="component" value="Unassembled WGS sequence"/>
</dbReference>
<sequence>MRERNIFDVQGSSAAIQSNKGHCAALIGSIGLSEYPLIKLITRLTKMMNIIRVLLFYPFFVLLFQNVTAQTTTRNSVNVGLSYMHFRNDNFKGISYYNEYNRRLNDSFTLSPSMQVGFATGKIAFGYVRSTVATIAMDANVFFSPIRAGGSKLRFGGGPSLRFFSDSRSEGYIVFRNYDDLNIKQGLFPYVLSPIIYTRPNNYLTIGYSVVAEAEFNLSTRWLIGIKATYQSYRIPWGAVRKELIYSVGINLGYRF</sequence>
<keyword evidence="1" id="KW-0472">Membrane</keyword>
<keyword evidence="1" id="KW-1133">Transmembrane helix</keyword>
<keyword evidence="1" id="KW-0812">Transmembrane</keyword>
<accession>A0ABP8N0E0</accession>
<gene>
    <name evidence="2" type="ORF">GCM10023189_32430</name>
</gene>
<dbReference type="EMBL" id="BAABHD010000031">
    <property type="protein sequence ID" value="GAA4459167.1"/>
    <property type="molecule type" value="Genomic_DNA"/>
</dbReference>
<evidence type="ECO:0000313" key="3">
    <source>
        <dbReference type="Proteomes" id="UP001501175"/>
    </source>
</evidence>
<comment type="caution">
    <text evidence="2">The sequence shown here is derived from an EMBL/GenBank/DDBJ whole genome shotgun (WGS) entry which is preliminary data.</text>
</comment>
<evidence type="ECO:0000256" key="1">
    <source>
        <dbReference type="SAM" id="Phobius"/>
    </source>
</evidence>
<keyword evidence="3" id="KW-1185">Reference proteome</keyword>
<feature type="transmembrane region" description="Helical" evidence="1">
    <location>
        <begin position="49"/>
        <end position="67"/>
    </location>
</feature>
<name>A0ABP8N0E0_9BACT</name>
<proteinExistence type="predicted"/>
<organism evidence="2 3">
    <name type="scientific">Nibrella saemangeumensis</name>
    <dbReference type="NCBI Taxonomy" id="1084526"/>
    <lineage>
        <taxon>Bacteria</taxon>
        <taxon>Pseudomonadati</taxon>
        <taxon>Bacteroidota</taxon>
        <taxon>Cytophagia</taxon>
        <taxon>Cytophagales</taxon>
        <taxon>Spirosomataceae</taxon>
        <taxon>Nibrella</taxon>
    </lineage>
</organism>
<protein>
    <recommendedName>
        <fullName evidence="4">Outer membrane protein beta-barrel domain-containing protein</fullName>
    </recommendedName>
</protein>